<gene>
    <name evidence="1" type="ORF">NCTC10738_02787</name>
</gene>
<protein>
    <submittedName>
        <fullName evidence="1">Uncharacterized protein</fullName>
    </submittedName>
</protein>
<proteinExistence type="predicted"/>
<dbReference type="EMBL" id="UGYO01000001">
    <property type="protein sequence ID" value="SUI80485.1"/>
    <property type="molecule type" value="Genomic_DNA"/>
</dbReference>
<accession>A0A380AHR5</accession>
<organism evidence="1 2">
    <name type="scientific">Shewanella algae</name>
    <dbReference type="NCBI Taxonomy" id="38313"/>
    <lineage>
        <taxon>Bacteria</taxon>
        <taxon>Pseudomonadati</taxon>
        <taxon>Pseudomonadota</taxon>
        <taxon>Gammaproteobacteria</taxon>
        <taxon>Alteromonadales</taxon>
        <taxon>Shewanellaceae</taxon>
        <taxon>Shewanella</taxon>
    </lineage>
</organism>
<dbReference type="Proteomes" id="UP000254069">
    <property type="component" value="Unassembled WGS sequence"/>
</dbReference>
<evidence type="ECO:0000313" key="2">
    <source>
        <dbReference type="Proteomes" id="UP000254069"/>
    </source>
</evidence>
<dbReference type="AlphaFoldDB" id="A0A380AHR5"/>
<name>A0A380AHR5_9GAMM</name>
<reference evidence="1 2" key="1">
    <citation type="submission" date="2018-06" db="EMBL/GenBank/DDBJ databases">
        <authorList>
            <consortium name="Pathogen Informatics"/>
            <person name="Doyle S."/>
        </authorList>
    </citation>
    <scope>NUCLEOTIDE SEQUENCE [LARGE SCALE GENOMIC DNA]</scope>
    <source>
        <strain evidence="1 2">NCTC10738</strain>
    </source>
</reference>
<sequence length="50" mass="5715">MLKSVLRTPPSITAFIKHVPVLSPSGQLELFKFIPDEFVPLCTSRLSMWR</sequence>
<keyword evidence="2" id="KW-1185">Reference proteome</keyword>
<evidence type="ECO:0000313" key="1">
    <source>
        <dbReference type="EMBL" id="SUI80485.1"/>
    </source>
</evidence>